<gene>
    <name evidence="2" type="ORF">FB45DRAFT_897689</name>
</gene>
<accession>A0AAD7CBE5</accession>
<evidence type="ECO:0000313" key="2">
    <source>
        <dbReference type="EMBL" id="KAJ7644378.1"/>
    </source>
</evidence>
<reference evidence="2" key="1">
    <citation type="submission" date="2023-03" db="EMBL/GenBank/DDBJ databases">
        <title>Massive genome expansion in bonnet fungi (Mycena s.s.) driven by repeated elements and novel gene families across ecological guilds.</title>
        <authorList>
            <consortium name="Lawrence Berkeley National Laboratory"/>
            <person name="Harder C.B."/>
            <person name="Miyauchi S."/>
            <person name="Viragh M."/>
            <person name="Kuo A."/>
            <person name="Thoen E."/>
            <person name="Andreopoulos B."/>
            <person name="Lu D."/>
            <person name="Skrede I."/>
            <person name="Drula E."/>
            <person name="Henrissat B."/>
            <person name="Morin E."/>
            <person name="Kohler A."/>
            <person name="Barry K."/>
            <person name="LaButti K."/>
            <person name="Morin E."/>
            <person name="Salamov A."/>
            <person name="Lipzen A."/>
            <person name="Mereny Z."/>
            <person name="Hegedus B."/>
            <person name="Baldrian P."/>
            <person name="Stursova M."/>
            <person name="Weitz H."/>
            <person name="Taylor A."/>
            <person name="Grigoriev I.V."/>
            <person name="Nagy L.G."/>
            <person name="Martin F."/>
            <person name="Kauserud H."/>
        </authorList>
    </citation>
    <scope>NUCLEOTIDE SEQUENCE</scope>
    <source>
        <strain evidence="2">9284</strain>
    </source>
</reference>
<feature type="compositionally biased region" description="Polar residues" evidence="1">
    <location>
        <begin position="43"/>
        <end position="53"/>
    </location>
</feature>
<proteinExistence type="predicted"/>
<evidence type="ECO:0000256" key="1">
    <source>
        <dbReference type="SAM" id="MobiDB-lite"/>
    </source>
</evidence>
<sequence length="235" mass="25251">MHVPDAPVKKKKKTAQVELNVEVDDTAKPVTKKKKSAQVAATIESTKTPKSTNAAPEPKKAPKKHKKQQDQVENEEPAPTRKKILKRKRDVDAVAESTQQPKKRKNKTSAAPPSSDALPSSSQTLASSSDALTLVEDDESSEPEVQLVCDQGHKDAGTRALCTPTTGNLKTSLPSAKSITSVVAPPSRGRRVAAEFRWVCGGLGLGAFFEGYSTRAPRFSDDFGDPVPRRSGRVG</sequence>
<evidence type="ECO:0000313" key="3">
    <source>
        <dbReference type="Proteomes" id="UP001221142"/>
    </source>
</evidence>
<comment type="caution">
    <text evidence="2">The sequence shown here is derived from an EMBL/GenBank/DDBJ whole genome shotgun (WGS) entry which is preliminary data.</text>
</comment>
<dbReference type="EMBL" id="JARKIF010000003">
    <property type="protein sequence ID" value="KAJ7644378.1"/>
    <property type="molecule type" value="Genomic_DNA"/>
</dbReference>
<feature type="region of interest" description="Disordered" evidence="1">
    <location>
        <begin position="23"/>
        <end position="145"/>
    </location>
</feature>
<protein>
    <submittedName>
        <fullName evidence="2">Uncharacterized protein</fullName>
    </submittedName>
</protein>
<name>A0AAD7CBE5_9AGAR</name>
<organism evidence="2 3">
    <name type="scientific">Roridomyces roridus</name>
    <dbReference type="NCBI Taxonomy" id="1738132"/>
    <lineage>
        <taxon>Eukaryota</taxon>
        <taxon>Fungi</taxon>
        <taxon>Dikarya</taxon>
        <taxon>Basidiomycota</taxon>
        <taxon>Agaricomycotina</taxon>
        <taxon>Agaricomycetes</taxon>
        <taxon>Agaricomycetidae</taxon>
        <taxon>Agaricales</taxon>
        <taxon>Marasmiineae</taxon>
        <taxon>Mycenaceae</taxon>
        <taxon>Roridomyces</taxon>
    </lineage>
</organism>
<dbReference type="AlphaFoldDB" id="A0AAD7CBE5"/>
<feature type="compositionally biased region" description="Low complexity" evidence="1">
    <location>
        <begin position="109"/>
        <end position="134"/>
    </location>
</feature>
<dbReference type="Proteomes" id="UP001221142">
    <property type="component" value="Unassembled WGS sequence"/>
</dbReference>
<keyword evidence="3" id="KW-1185">Reference proteome</keyword>